<organism evidence="1 2">
    <name type="scientific">Hypoxylon rubiginosum</name>
    <dbReference type="NCBI Taxonomy" id="110542"/>
    <lineage>
        <taxon>Eukaryota</taxon>
        <taxon>Fungi</taxon>
        <taxon>Dikarya</taxon>
        <taxon>Ascomycota</taxon>
        <taxon>Pezizomycotina</taxon>
        <taxon>Sordariomycetes</taxon>
        <taxon>Xylariomycetidae</taxon>
        <taxon>Xylariales</taxon>
        <taxon>Hypoxylaceae</taxon>
        <taxon>Hypoxylon</taxon>
    </lineage>
</organism>
<accession>A0ACC0D3Z1</accession>
<sequence length="194" mass="21433">MATIVSESTTESTPAPIVTTDKCLIRAYALSDAQALADAGNHPEIVAYMRDTFPNPYTLESANFWIDFALKMDPMVNFVICTLDGTPAGGIGLKPQNDVDSRNWELGYWVAMDHWGKGVATSAAKAFSLWAFKQFPDLLRIEAGVFSDNTGSMKVLERIGFTKEGVKRRAIYKKGKIMDLAIYGLLREEAERLG</sequence>
<reference evidence="1 2" key="1">
    <citation type="journal article" date="2022" name="New Phytol.">
        <title>Ecological generalism drives hyperdiversity of secondary metabolite gene clusters in xylarialean endophytes.</title>
        <authorList>
            <person name="Franco M.E.E."/>
            <person name="Wisecaver J.H."/>
            <person name="Arnold A.E."/>
            <person name="Ju Y.M."/>
            <person name="Slot J.C."/>
            <person name="Ahrendt S."/>
            <person name="Moore L.P."/>
            <person name="Eastman K.E."/>
            <person name="Scott K."/>
            <person name="Konkel Z."/>
            <person name="Mondo S.J."/>
            <person name="Kuo A."/>
            <person name="Hayes R.D."/>
            <person name="Haridas S."/>
            <person name="Andreopoulos B."/>
            <person name="Riley R."/>
            <person name="LaButti K."/>
            <person name="Pangilinan J."/>
            <person name="Lipzen A."/>
            <person name="Amirebrahimi M."/>
            <person name="Yan J."/>
            <person name="Adam C."/>
            <person name="Keymanesh K."/>
            <person name="Ng V."/>
            <person name="Louie K."/>
            <person name="Northen T."/>
            <person name="Drula E."/>
            <person name="Henrissat B."/>
            <person name="Hsieh H.M."/>
            <person name="Youens-Clark K."/>
            <person name="Lutzoni F."/>
            <person name="Miadlikowska J."/>
            <person name="Eastwood D.C."/>
            <person name="Hamelin R.C."/>
            <person name="Grigoriev I.V."/>
            <person name="U'Ren J.M."/>
        </authorList>
    </citation>
    <scope>NUCLEOTIDE SEQUENCE [LARGE SCALE GENOMIC DNA]</scope>
    <source>
        <strain evidence="1 2">ER1909</strain>
    </source>
</reference>
<name>A0ACC0D3Z1_9PEZI</name>
<proteinExistence type="predicted"/>
<keyword evidence="2" id="KW-1185">Reference proteome</keyword>
<evidence type="ECO:0000313" key="2">
    <source>
        <dbReference type="Proteomes" id="UP001497680"/>
    </source>
</evidence>
<comment type="caution">
    <text evidence="1">The sequence shown here is derived from an EMBL/GenBank/DDBJ whole genome shotgun (WGS) entry which is preliminary data.</text>
</comment>
<evidence type="ECO:0000313" key="1">
    <source>
        <dbReference type="EMBL" id="KAI6087463.1"/>
    </source>
</evidence>
<dbReference type="Proteomes" id="UP001497680">
    <property type="component" value="Unassembled WGS sequence"/>
</dbReference>
<protein>
    <submittedName>
        <fullName evidence="1">Acyl-CoA N-acyltransferase</fullName>
    </submittedName>
</protein>
<gene>
    <name evidence="1" type="ORF">F4821DRAFT_235847</name>
</gene>
<dbReference type="EMBL" id="MU394307">
    <property type="protein sequence ID" value="KAI6087463.1"/>
    <property type="molecule type" value="Genomic_DNA"/>
</dbReference>